<dbReference type="Pfam" id="PF07690">
    <property type="entry name" value="MFS_1"/>
    <property type="match status" value="1"/>
</dbReference>
<accession>A0A1G7PQ08</accession>
<gene>
    <name evidence="8" type="ORF">SAMN04487996_11389</name>
</gene>
<feature type="transmembrane region" description="Helical" evidence="6">
    <location>
        <begin position="12"/>
        <end position="32"/>
    </location>
</feature>
<evidence type="ECO:0000256" key="1">
    <source>
        <dbReference type="ARBA" id="ARBA00004141"/>
    </source>
</evidence>
<feature type="transmembrane region" description="Helical" evidence="6">
    <location>
        <begin position="110"/>
        <end position="132"/>
    </location>
</feature>
<dbReference type="InterPro" id="IPR036259">
    <property type="entry name" value="MFS_trans_sf"/>
</dbReference>
<dbReference type="EMBL" id="FNAN01000013">
    <property type="protein sequence ID" value="SDF88314.1"/>
    <property type="molecule type" value="Genomic_DNA"/>
</dbReference>
<evidence type="ECO:0000313" key="9">
    <source>
        <dbReference type="Proteomes" id="UP000198748"/>
    </source>
</evidence>
<evidence type="ECO:0000256" key="4">
    <source>
        <dbReference type="ARBA" id="ARBA00022989"/>
    </source>
</evidence>
<keyword evidence="2" id="KW-0813">Transport</keyword>
<feature type="transmembrane region" description="Helical" evidence="6">
    <location>
        <begin position="271"/>
        <end position="293"/>
    </location>
</feature>
<feature type="transmembrane region" description="Helical" evidence="6">
    <location>
        <begin position="396"/>
        <end position="413"/>
    </location>
</feature>
<dbReference type="STRING" id="659014.SAMN04487996_11389"/>
<feature type="transmembrane region" description="Helical" evidence="6">
    <location>
        <begin position="305"/>
        <end position="322"/>
    </location>
</feature>
<evidence type="ECO:0000256" key="6">
    <source>
        <dbReference type="SAM" id="Phobius"/>
    </source>
</evidence>
<evidence type="ECO:0000313" key="8">
    <source>
        <dbReference type="EMBL" id="SDF88314.1"/>
    </source>
</evidence>
<dbReference type="InterPro" id="IPR011701">
    <property type="entry name" value="MFS"/>
</dbReference>
<keyword evidence="9" id="KW-1185">Reference proteome</keyword>
<feature type="transmembrane region" description="Helical" evidence="6">
    <location>
        <begin position="144"/>
        <end position="164"/>
    </location>
</feature>
<dbReference type="GO" id="GO:0016020">
    <property type="term" value="C:membrane"/>
    <property type="evidence" value="ECO:0007669"/>
    <property type="project" value="UniProtKB-SubCell"/>
</dbReference>
<organism evidence="8 9">
    <name type="scientific">Dyadobacter soli</name>
    <dbReference type="NCBI Taxonomy" id="659014"/>
    <lineage>
        <taxon>Bacteria</taxon>
        <taxon>Pseudomonadati</taxon>
        <taxon>Bacteroidota</taxon>
        <taxon>Cytophagia</taxon>
        <taxon>Cytophagales</taxon>
        <taxon>Spirosomataceae</taxon>
        <taxon>Dyadobacter</taxon>
    </lineage>
</organism>
<evidence type="ECO:0000259" key="7">
    <source>
        <dbReference type="PROSITE" id="PS50850"/>
    </source>
</evidence>
<evidence type="ECO:0000256" key="3">
    <source>
        <dbReference type="ARBA" id="ARBA00022692"/>
    </source>
</evidence>
<dbReference type="PROSITE" id="PS50850">
    <property type="entry name" value="MFS"/>
    <property type="match status" value="1"/>
</dbReference>
<sequence>MLTNATNPKPQLSAYAWLVVAMLCIVGGLNYLDRMMITTMRSSIIAAIPMTEAQFGLLTSIFLWIYGLLSPAAGFLADRFNRSRVIIGSLFVWSVVTWLTSQATTFEELLITRALMGISEACYIPAALALIVDYHRGPTRSKAVGIHMAGVYIGQSLGFIGGWLAESRTWNFAFAVFGGIGIVYALILAFSLRDASASDLPVGDAPAQPREDDKAKEVIGFGDAVRNLVRQPAYLIALAAWGLLGVVSWMINGWLPTYYKEHFNLSQTEAGVYATTYFFVPMLVGVLSGGAIADLWDKTNKRARILLPALGLVIATPAIFVASNTDMLWLAVAAFMVYAFARPFLDANMMPILCMVADQRYLATGYGILNLSSCIVGGIGIYAGGALRDAHVNLSAMFQVAALTMLFCAWLLFRIKPKSLPEKTKTLESADQP</sequence>
<keyword evidence="4 6" id="KW-1133">Transmembrane helix</keyword>
<feature type="transmembrane region" description="Helical" evidence="6">
    <location>
        <begin position="328"/>
        <end position="345"/>
    </location>
</feature>
<name>A0A1G7PQ08_9BACT</name>
<dbReference type="InterPro" id="IPR020846">
    <property type="entry name" value="MFS_dom"/>
</dbReference>
<dbReference type="Proteomes" id="UP000198748">
    <property type="component" value="Unassembled WGS sequence"/>
</dbReference>
<keyword evidence="5 6" id="KW-0472">Membrane</keyword>
<proteinExistence type="predicted"/>
<dbReference type="GO" id="GO:0022857">
    <property type="term" value="F:transmembrane transporter activity"/>
    <property type="evidence" value="ECO:0007669"/>
    <property type="project" value="InterPro"/>
</dbReference>
<feature type="transmembrane region" description="Helical" evidence="6">
    <location>
        <begin position="233"/>
        <end position="251"/>
    </location>
</feature>
<dbReference type="InterPro" id="IPR044770">
    <property type="entry name" value="MFS_spinster-like"/>
</dbReference>
<comment type="subcellular location">
    <subcellularLocation>
        <location evidence="1">Membrane</location>
        <topology evidence="1">Multi-pass membrane protein</topology>
    </subcellularLocation>
</comment>
<dbReference type="AlphaFoldDB" id="A0A1G7PQ08"/>
<protein>
    <submittedName>
        <fullName evidence="8">Sugar phosphate permease</fullName>
    </submittedName>
</protein>
<feature type="transmembrane region" description="Helical" evidence="6">
    <location>
        <begin position="366"/>
        <end position="384"/>
    </location>
</feature>
<dbReference type="PANTHER" id="PTHR23505">
    <property type="entry name" value="SPINSTER"/>
    <property type="match status" value="1"/>
</dbReference>
<feature type="transmembrane region" description="Helical" evidence="6">
    <location>
        <begin position="44"/>
        <end position="65"/>
    </location>
</feature>
<evidence type="ECO:0000256" key="2">
    <source>
        <dbReference type="ARBA" id="ARBA00022448"/>
    </source>
</evidence>
<dbReference type="PANTHER" id="PTHR23505:SF79">
    <property type="entry name" value="PROTEIN SPINSTER"/>
    <property type="match status" value="1"/>
</dbReference>
<keyword evidence="3 6" id="KW-0812">Transmembrane</keyword>
<dbReference type="OrthoDB" id="9815624at2"/>
<dbReference type="Gene3D" id="1.20.1250.20">
    <property type="entry name" value="MFS general substrate transporter like domains"/>
    <property type="match status" value="2"/>
</dbReference>
<feature type="domain" description="Major facilitator superfamily (MFS) profile" evidence="7">
    <location>
        <begin position="19"/>
        <end position="420"/>
    </location>
</feature>
<evidence type="ECO:0000256" key="5">
    <source>
        <dbReference type="ARBA" id="ARBA00023136"/>
    </source>
</evidence>
<reference evidence="9" key="1">
    <citation type="submission" date="2016-10" db="EMBL/GenBank/DDBJ databases">
        <authorList>
            <person name="Varghese N."/>
            <person name="Submissions S."/>
        </authorList>
    </citation>
    <scope>NUCLEOTIDE SEQUENCE [LARGE SCALE GENOMIC DNA]</scope>
    <source>
        <strain evidence="9">DSM 25329</strain>
    </source>
</reference>
<feature type="transmembrane region" description="Helical" evidence="6">
    <location>
        <begin position="170"/>
        <end position="190"/>
    </location>
</feature>
<dbReference type="RefSeq" id="WP_090154471.1">
    <property type="nucleotide sequence ID" value="NZ_FNAN01000013.1"/>
</dbReference>
<dbReference type="SUPFAM" id="SSF103473">
    <property type="entry name" value="MFS general substrate transporter"/>
    <property type="match status" value="1"/>
</dbReference>